<dbReference type="Proteomes" id="UP000283090">
    <property type="component" value="Unassembled WGS sequence"/>
</dbReference>
<evidence type="ECO:0000313" key="2">
    <source>
        <dbReference type="Proteomes" id="UP000283090"/>
    </source>
</evidence>
<dbReference type="EMBL" id="SAEB01000007">
    <property type="protein sequence ID" value="RVD83786.1"/>
    <property type="molecule type" value="Genomic_DNA"/>
</dbReference>
<dbReference type="GeneID" id="93587874"/>
<comment type="caution">
    <text evidence="1">The sequence shown here is derived from an EMBL/GenBank/DDBJ whole genome shotgun (WGS) entry which is preliminary data.</text>
</comment>
<keyword evidence="2" id="KW-1185">Reference proteome</keyword>
<gene>
    <name evidence="1" type="ORF">DFL_005563</name>
</gene>
<dbReference type="OrthoDB" id="5293778at2759"/>
<evidence type="ECO:0000313" key="1">
    <source>
        <dbReference type="EMBL" id="RVD83786.1"/>
    </source>
</evidence>
<name>A0A436ZYG7_ARTFL</name>
<reference evidence="1 2" key="1">
    <citation type="submission" date="2019-01" db="EMBL/GenBank/DDBJ databases">
        <title>Intercellular communication is required for trap formation in the nematode-trapping fungus Duddingtonia flagrans.</title>
        <authorList>
            <person name="Youssar L."/>
            <person name="Wernet V."/>
            <person name="Hensel N."/>
            <person name="Hildebrandt H.-G."/>
            <person name="Fischer R."/>
        </authorList>
    </citation>
    <scope>NUCLEOTIDE SEQUENCE [LARGE SCALE GENOMIC DNA]</scope>
    <source>
        <strain evidence="1 2">CBS H-5679</strain>
    </source>
</reference>
<protein>
    <submittedName>
        <fullName evidence="1">Uncharacterized protein</fullName>
    </submittedName>
</protein>
<dbReference type="RefSeq" id="XP_067489330.1">
    <property type="nucleotide sequence ID" value="XM_067634840.1"/>
</dbReference>
<dbReference type="AlphaFoldDB" id="A0A436ZYG7"/>
<organism evidence="1 2">
    <name type="scientific">Arthrobotrys flagrans</name>
    <name type="common">Nematode-trapping fungus</name>
    <name type="synonym">Trichothecium flagrans</name>
    <dbReference type="NCBI Taxonomy" id="97331"/>
    <lineage>
        <taxon>Eukaryota</taxon>
        <taxon>Fungi</taxon>
        <taxon>Dikarya</taxon>
        <taxon>Ascomycota</taxon>
        <taxon>Pezizomycotina</taxon>
        <taxon>Orbiliomycetes</taxon>
        <taxon>Orbiliales</taxon>
        <taxon>Orbiliaceae</taxon>
        <taxon>Arthrobotrys</taxon>
    </lineage>
</organism>
<dbReference type="VEuPathDB" id="FungiDB:DFL_005563"/>
<accession>A0A436ZYG7</accession>
<sequence length="147" mass="17379">MERSPSPGPSLNNAPQILNPDAIPFDKYMPWHLFWRDAILRSIKPDDYDYLEDPGFNTDLSRYTNYQYTTSSVRLPWADEKEQVLQSVRPEWKNLFQYFEQAGGHDLQIPENTPKLLKMAYMYGYLERKAWSQSRDLQGQRNLPTET</sequence>
<proteinExistence type="predicted"/>